<dbReference type="EMBL" id="PUGF01000015">
    <property type="protein sequence ID" value="PRC92224.1"/>
    <property type="molecule type" value="Genomic_DNA"/>
</dbReference>
<reference evidence="4 5" key="1">
    <citation type="submission" date="2018-02" db="EMBL/GenBank/DDBJ databases">
        <title>Solimicrobium silvestre gen. nov., sp. nov., isolated from alpine forest soil.</title>
        <authorList>
            <person name="Margesin R."/>
            <person name="Albuquerque L."/>
            <person name="Zhang D.-C."/>
            <person name="Froufe H.J.C."/>
            <person name="Severino R."/>
            <person name="Roxo I."/>
            <person name="Egas C."/>
            <person name="Da Costa M.S."/>
        </authorList>
    </citation>
    <scope>NUCLEOTIDE SEQUENCE [LARGE SCALE GENOMIC DNA]</scope>
    <source>
        <strain evidence="4 5">S20-91</strain>
    </source>
</reference>
<dbReference type="OrthoDB" id="9794400at2"/>
<keyword evidence="1 4" id="KW-0489">Methyltransferase</keyword>
<dbReference type="GO" id="GO:0003723">
    <property type="term" value="F:RNA binding"/>
    <property type="evidence" value="ECO:0007669"/>
    <property type="project" value="InterPro"/>
</dbReference>
<dbReference type="RefSeq" id="WP_105532881.1">
    <property type="nucleotide sequence ID" value="NZ_PUGF01000015.1"/>
</dbReference>
<proteinExistence type="predicted"/>
<dbReference type="SUPFAM" id="SSF55315">
    <property type="entry name" value="L30e-like"/>
    <property type="match status" value="1"/>
</dbReference>
<protein>
    <submittedName>
        <fullName evidence="4">rRNA methylase</fullName>
    </submittedName>
</protein>
<evidence type="ECO:0000256" key="2">
    <source>
        <dbReference type="ARBA" id="ARBA00022679"/>
    </source>
</evidence>
<dbReference type="Pfam" id="PF00588">
    <property type="entry name" value="SpoU_methylase"/>
    <property type="match status" value="1"/>
</dbReference>
<dbReference type="PANTHER" id="PTHR43191">
    <property type="entry name" value="RRNA METHYLTRANSFERASE 3"/>
    <property type="match status" value="1"/>
</dbReference>
<dbReference type="InterPro" id="IPR029026">
    <property type="entry name" value="tRNA_m1G_MTases_N"/>
</dbReference>
<sequence>MKLITSRENALYKELKHLATSSQARRKANCTLLDGVHLCQSYLEQIGQPQWCVVSEASQHHPEIAALLVQTEHQLILADALYHALSQVEHGVGIFFVAQTPSLVLPEQITQTAVALDNLQDPGNLGSLLRSAAAAGIRHVFCSTGTVSAWSPKVMRAGMGAHFLLEIHENVDLLSLLKNTTIPVLATSSYATQTVYDCDLKQPLVWLFGHEGQGLSDELMAYATEQVTIPHQGQIESLNVAACAAICFFEQVRQNLK</sequence>
<dbReference type="InterPro" id="IPR051259">
    <property type="entry name" value="rRNA_Methyltransferase"/>
</dbReference>
<evidence type="ECO:0000313" key="5">
    <source>
        <dbReference type="Proteomes" id="UP000237839"/>
    </source>
</evidence>
<dbReference type="GO" id="GO:0032259">
    <property type="term" value="P:methylation"/>
    <property type="evidence" value="ECO:0007669"/>
    <property type="project" value="UniProtKB-KW"/>
</dbReference>
<dbReference type="GO" id="GO:0006396">
    <property type="term" value="P:RNA processing"/>
    <property type="evidence" value="ECO:0007669"/>
    <property type="project" value="InterPro"/>
</dbReference>
<feature type="domain" description="tRNA/rRNA methyltransferase SpoU type" evidence="3">
    <location>
        <begin position="113"/>
        <end position="248"/>
    </location>
</feature>
<dbReference type="InterPro" id="IPR001537">
    <property type="entry name" value="SpoU_MeTrfase"/>
</dbReference>
<dbReference type="Gene3D" id="3.30.1330.30">
    <property type="match status" value="1"/>
</dbReference>
<keyword evidence="5" id="KW-1185">Reference proteome</keyword>
<dbReference type="PANTHER" id="PTHR43191:SF2">
    <property type="entry name" value="RRNA METHYLTRANSFERASE 3, MITOCHONDRIAL"/>
    <property type="match status" value="1"/>
</dbReference>
<name>A0A2S9GWX5_9BURK</name>
<dbReference type="CDD" id="cd18095">
    <property type="entry name" value="SpoU-like_rRNA-MTase"/>
    <property type="match status" value="1"/>
</dbReference>
<dbReference type="SUPFAM" id="SSF75217">
    <property type="entry name" value="alpha/beta knot"/>
    <property type="match status" value="1"/>
</dbReference>
<dbReference type="AlphaFoldDB" id="A0A2S9GWX5"/>
<evidence type="ECO:0000256" key="1">
    <source>
        <dbReference type="ARBA" id="ARBA00022603"/>
    </source>
</evidence>
<dbReference type="Proteomes" id="UP000237839">
    <property type="component" value="Unassembled WGS sequence"/>
</dbReference>
<keyword evidence="2" id="KW-0808">Transferase</keyword>
<dbReference type="InterPro" id="IPR029064">
    <property type="entry name" value="Ribosomal_eL30-like_sf"/>
</dbReference>
<dbReference type="InterPro" id="IPR029028">
    <property type="entry name" value="Alpha/beta_knot_MTases"/>
</dbReference>
<organism evidence="4 5">
    <name type="scientific">Solimicrobium silvestre</name>
    <dbReference type="NCBI Taxonomy" id="2099400"/>
    <lineage>
        <taxon>Bacteria</taxon>
        <taxon>Pseudomonadati</taxon>
        <taxon>Pseudomonadota</taxon>
        <taxon>Betaproteobacteria</taxon>
        <taxon>Burkholderiales</taxon>
        <taxon>Oxalobacteraceae</taxon>
        <taxon>Solimicrobium</taxon>
    </lineage>
</organism>
<accession>A0A2S9GWX5</accession>
<comment type="caution">
    <text evidence="4">The sequence shown here is derived from an EMBL/GenBank/DDBJ whole genome shotgun (WGS) entry which is preliminary data.</text>
</comment>
<evidence type="ECO:0000313" key="4">
    <source>
        <dbReference type="EMBL" id="PRC92224.1"/>
    </source>
</evidence>
<dbReference type="GO" id="GO:0008173">
    <property type="term" value="F:RNA methyltransferase activity"/>
    <property type="evidence" value="ECO:0007669"/>
    <property type="project" value="InterPro"/>
</dbReference>
<evidence type="ECO:0000259" key="3">
    <source>
        <dbReference type="Pfam" id="PF00588"/>
    </source>
</evidence>
<gene>
    <name evidence="4" type="ORF">S2091_3140</name>
</gene>
<dbReference type="Gene3D" id="3.40.1280.10">
    <property type="match status" value="1"/>
</dbReference>